<sequence length="99" mass="10286">MSAPARVLLAAFETGTELAEVARALRDEGLEVIYAGVLGSAAEVLSAAEQEDPALVAVSPADPDGAIAAAGVEVVAFRTVQEGVDRVKMATRPRSRPRR</sequence>
<dbReference type="AlphaFoldDB" id="A0A344LFU9"/>
<dbReference type="RefSeq" id="WP_113695980.1">
    <property type="nucleotide sequence ID" value="NZ_CP015163.1"/>
</dbReference>
<dbReference type="GO" id="GO:0046872">
    <property type="term" value="F:metal ion binding"/>
    <property type="evidence" value="ECO:0007669"/>
    <property type="project" value="InterPro"/>
</dbReference>
<protein>
    <recommendedName>
        <fullName evidence="3">B12-binding domain-containing protein</fullName>
    </recommendedName>
</protein>
<organism evidence="1 2">
    <name type="scientific">Amycolatopsis albispora</name>
    <dbReference type="NCBI Taxonomy" id="1804986"/>
    <lineage>
        <taxon>Bacteria</taxon>
        <taxon>Bacillati</taxon>
        <taxon>Actinomycetota</taxon>
        <taxon>Actinomycetes</taxon>
        <taxon>Pseudonocardiales</taxon>
        <taxon>Pseudonocardiaceae</taxon>
        <taxon>Amycolatopsis</taxon>
    </lineage>
</organism>
<keyword evidence="2" id="KW-1185">Reference proteome</keyword>
<reference evidence="1 2" key="1">
    <citation type="submission" date="2016-04" db="EMBL/GenBank/DDBJ databases">
        <title>Complete genome sequence and analysis of deep-sea sediment isolate, Amycolatopsis sp. WP1.</title>
        <authorList>
            <person name="Wang H."/>
            <person name="Chen S."/>
            <person name="Wu Q."/>
        </authorList>
    </citation>
    <scope>NUCLEOTIDE SEQUENCE [LARGE SCALE GENOMIC DNA]</scope>
    <source>
        <strain evidence="1 2">WP1</strain>
    </source>
</reference>
<dbReference type="EMBL" id="CP015163">
    <property type="protein sequence ID" value="AXB46923.1"/>
    <property type="molecule type" value="Genomic_DNA"/>
</dbReference>
<name>A0A344LFU9_9PSEU</name>
<dbReference type="KEGG" id="aab:A4R43_34460"/>
<dbReference type="GO" id="GO:0031419">
    <property type="term" value="F:cobalamin binding"/>
    <property type="evidence" value="ECO:0007669"/>
    <property type="project" value="InterPro"/>
</dbReference>
<evidence type="ECO:0000313" key="2">
    <source>
        <dbReference type="Proteomes" id="UP000250434"/>
    </source>
</evidence>
<proteinExistence type="predicted"/>
<dbReference type="OrthoDB" id="3624736at2"/>
<dbReference type="SUPFAM" id="SSF52242">
    <property type="entry name" value="Cobalamin (vitamin B12)-binding domain"/>
    <property type="match status" value="1"/>
</dbReference>
<dbReference type="InterPro" id="IPR036724">
    <property type="entry name" value="Cobalamin-bd_sf"/>
</dbReference>
<gene>
    <name evidence="1" type="ORF">A4R43_34460</name>
</gene>
<dbReference type="Proteomes" id="UP000250434">
    <property type="component" value="Chromosome"/>
</dbReference>
<dbReference type="Gene3D" id="3.40.50.280">
    <property type="entry name" value="Cobalamin-binding domain"/>
    <property type="match status" value="1"/>
</dbReference>
<evidence type="ECO:0000313" key="1">
    <source>
        <dbReference type="EMBL" id="AXB46923.1"/>
    </source>
</evidence>
<evidence type="ECO:0008006" key="3">
    <source>
        <dbReference type="Google" id="ProtNLM"/>
    </source>
</evidence>
<accession>A0A344LFU9</accession>